<dbReference type="Gene3D" id="3.40.50.720">
    <property type="entry name" value="NAD(P)-binding Rossmann-like Domain"/>
    <property type="match status" value="1"/>
</dbReference>
<sequence>MATQGQKKFNVGIIGYGMSATIFHIPFISLTNNLVLHSIVQRSPKPGSSAPEDHPTVNHHTSVGPLLADPAVDVVVITTPPDTHFALAGAAIRSGKHVLVEKPFVPTAAEADSLVALARERGVQLCVYQNRRWDADFLEVRRLVAGGALGRVVEFETHFDRFRPGRPTNWKGTLPMKWGGGVVYDLGTHLIDQAFVLLGMPSAVYARFVSQRDGRLVSGDGGEDEEPDSLTAVLSYPETGTLAHVRIGVMSVETKQVRFWVRGTKGSYHKYGLDPQEGQLKAGIKPSEADFGHEDASRAGRLCVAKDDGSVVDEPLPAAEPETYLKFYELFARSLETGKEADVPVPATQAADVLRIIEAVRTSVKTGMEVAVK</sequence>
<reference evidence="6" key="1">
    <citation type="submission" date="2023-06" db="EMBL/GenBank/DDBJ databases">
        <title>Genome-scale phylogeny and comparative genomics of the fungal order Sordariales.</title>
        <authorList>
            <consortium name="Lawrence Berkeley National Laboratory"/>
            <person name="Hensen N."/>
            <person name="Bonometti L."/>
            <person name="Westerberg I."/>
            <person name="Brannstrom I.O."/>
            <person name="Guillou S."/>
            <person name="Cros-Aarteil S."/>
            <person name="Calhoun S."/>
            <person name="Haridas S."/>
            <person name="Kuo A."/>
            <person name="Mondo S."/>
            <person name="Pangilinan J."/>
            <person name="Riley R."/>
            <person name="Labutti K."/>
            <person name="Andreopoulos B."/>
            <person name="Lipzen A."/>
            <person name="Chen C."/>
            <person name="Yanf M."/>
            <person name="Daum C."/>
            <person name="Ng V."/>
            <person name="Clum A."/>
            <person name="Steindorff A."/>
            <person name="Ohm R."/>
            <person name="Martin F."/>
            <person name="Silar P."/>
            <person name="Natvig D."/>
            <person name="Lalanne C."/>
            <person name="Gautier V."/>
            <person name="Ament-Velasquez S.L."/>
            <person name="Kruys A."/>
            <person name="Hutchinson M.I."/>
            <person name="Powell A.J."/>
            <person name="Barry K."/>
            <person name="Miller A.N."/>
            <person name="Grigoriev I.V."/>
            <person name="Debuchy R."/>
            <person name="Gladieux P."/>
            <person name="Thoren M.H."/>
            <person name="Johannesson H."/>
        </authorList>
    </citation>
    <scope>NUCLEOTIDE SEQUENCE</scope>
    <source>
        <strain evidence="6">8032-3</strain>
    </source>
</reference>
<evidence type="ECO:0000256" key="3">
    <source>
        <dbReference type="SAM" id="MobiDB-lite"/>
    </source>
</evidence>
<dbReference type="RefSeq" id="XP_060278198.1">
    <property type="nucleotide sequence ID" value="XM_060423379.1"/>
</dbReference>
<evidence type="ECO:0000259" key="5">
    <source>
        <dbReference type="Pfam" id="PF02894"/>
    </source>
</evidence>
<dbReference type="EMBL" id="MU839045">
    <property type="protein sequence ID" value="KAK1761985.1"/>
    <property type="molecule type" value="Genomic_DNA"/>
</dbReference>
<dbReference type="InterPro" id="IPR004104">
    <property type="entry name" value="Gfo/Idh/MocA-like_OxRdtase_C"/>
</dbReference>
<dbReference type="GeneID" id="85306566"/>
<dbReference type="InterPro" id="IPR000683">
    <property type="entry name" value="Gfo/Idh/MocA-like_OxRdtase_N"/>
</dbReference>
<keyword evidence="2" id="KW-0560">Oxidoreductase</keyword>
<dbReference type="InterPro" id="IPR036291">
    <property type="entry name" value="NAD(P)-bd_dom_sf"/>
</dbReference>
<dbReference type="AlphaFoldDB" id="A0AAJ0FID2"/>
<name>A0AAJ0FID2_9PEZI</name>
<dbReference type="GO" id="GO:0016491">
    <property type="term" value="F:oxidoreductase activity"/>
    <property type="evidence" value="ECO:0007669"/>
    <property type="project" value="UniProtKB-KW"/>
</dbReference>
<accession>A0AAJ0FID2</accession>
<dbReference type="Gene3D" id="3.30.360.10">
    <property type="entry name" value="Dihydrodipicolinate Reductase, domain 2"/>
    <property type="match status" value="1"/>
</dbReference>
<evidence type="ECO:0000313" key="7">
    <source>
        <dbReference type="Proteomes" id="UP001244011"/>
    </source>
</evidence>
<evidence type="ECO:0000256" key="1">
    <source>
        <dbReference type="ARBA" id="ARBA00010928"/>
    </source>
</evidence>
<dbReference type="PANTHER" id="PTHR43708">
    <property type="entry name" value="CONSERVED EXPRESSED OXIDOREDUCTASE (EUROFUNG)"/>
    <property type="match status" value="1"/>
</dbReference>
<dbReference type="Proteomes" id="UP001244011">
    <property type="component" value="Unassembled WGS sequence"/>
</dbReference>
<comment type="similarity">
    <text evidence="1">Belongs to the Gfo/Idh/MocA family.</text>
</comment>
<comment type="caution">
    <text evidence="6">The sequence shown here is derived from an EMBL/GenBank/DDBJ whole genome shotgun (WGS) entry which is preliminary data.</text>
</comment>
<feature type="region of interest" description="Disordered" evidence="3">
    <location>
        <begin position="42"/>
        <end position="61"/>
    </location>
</feature>
<organism evidence="6 7">
    <name type="scientific">Phialemonium atrogriseum</name>
    <dbReference type="NCBI Taxonomy" id="1093897"/>
    <lineage>
        <taxon>Eukaryota</taxon>
        <taxon>Fungi</taxon>
        <taxon>Dikarya</taxon>
        <taxon>Ascomycota</taxon>
        <taxon>Pezizomycotina</taxon>
        <taxon>Sordariomycetes</taxon>
        <taxon>Sordariomycetidae</taxon>
        <taxon>Cephalothecales</taxon>
        <taxon>Cephalothecaceae</taxon>
        <taxon>Phialemonium</taxon>
    </lineage>
</organism>
<evidence type="ECO:0000256" key="2">
    <source>
        <dbReference type="ARBA" id="ARBA00023002"/>
    </source>
</evidence>
<evidence type="ECO:0000313" key="6">
    <source>
        <dbReference type="EMBL" id="KAK1761985.1"/>
    </source>
</evidence>
<feature type="domain" description="Gfo/Idh/MocA-like oxidoreductase C-terminal" evidence="5">
    <location>
        <begin position="141"/>
        <end position="372"/>
    </location>
</feature>
<dbReference type="InterPro" id="IPR051317">
    <property type="entry name" value="Gfo/Idh/MocA_oxidoreduct"/>
</dbReference>
<dbReference type="Pfam" id="PF02894">
    <property type="entry name" value="GFO_IDH_MocA_C"/>
    <property type="match status" value="1"/>
</dbReference>
<protein>
    <recommendedName>
        <fullName evidence="8">Oxidoreductase</fullName>
    </recommendedName>
</protein>
<gene>
    <name evidence="6" type="ORF">QBC33DRAFT_296776</name>
</gene>
<keyword evidence="7" id="KW-1185">Reference proteome</keyword>
<evidence type="ECO:0000259" key="4">
    <source>
        <dbReference type="Pfam" id="PF01408"/>
    </source>
</evidence>
<proteinExistence type="inferred from homology"/>
<dbReference type="Pfam" id="PF01408">
    <property type="entry name" value="GFO_IDH_MocA"/>
    <property type="match status" value="1"/>
</dbReference>
<dbReference type="SUPFAM" id="SSF55347">
    <property type="entry name" value="Glyceraldehyde-3-phosphate dehydrogenase-like, C-terminal domain"/>
    <property type="match status" value="1"/>
</dbReference>
<dbReference type="GO" id="GO:0000166">
    <property type="term" value="F:nucleotide binding"/>
    <property type="evidence" value="ECO:0007669"/>
    <property type="project" value="InterPro"/>
</dbReference>
<feature type="domain" description="Gfo/Idh/MocA-like oxidoreductase N-terminal" evidence="4">
    <location>
        <begin position="9"/>
        <end position="128"/>
    </location>
</feature>
<evidence type="ECO:0008006" key="8">
    <source>
        <dbReference type="Google" id="ProtNLM"/>
    </source>
</evidence>
<dbReference type="SUPFAM" id="SSF51735">
    <property type="entry name" value="NAD(P)-binding Rossmann-fold domains"/>
    <property type="match status" value="1"/>
</dbReference>
<dbReference type="PANTHER" id="PTHR43708:SF5">
    <property type="entry name" value="CONSERVED EXPRESSED OXIDOREDUCTASE (EUROFUNG)-RELATED"/>
    <property type="match status" value="1"/>
</dbReference>